<feature type="transmembrane region" description="Helical" evidence="1">
    <location>
        <begin position="123"/>
        <end position="144"/>
    </location>
</feature>
<gene>
    <name evidence="3" type="ORF">WG66_3203</name>
</gene>
<evidence type="ECO:0000259" key="2">
    <source>
        <dbReference type="Pfam" id="PF00487"/>
    </source>
</evidence>
<feature type="transmembrane region" description="Helical" evidence="1">
    <location>
        <begin position="48"/>
        <end position="69"/>
    </location>
</feature>
<reference evidence="3 4" key="1">
    <citation type="submission" date="2015-12" db="EMBL/GenBank/DDBJ databases">
        <title>Draft genome sequence of Moniliophthora roreri, the causal agent of frosty pod rot of cacao.</title>
        <authorList>
            <person name="Aime M.C."/>
            <person name="Diaz-Valderrama J.R."/>
            <person name="Kijpornyongpan T."/>
            <person name="Phillips-Mora W."/>
        </authorList>
    </citation>
    <scope>NUCLEOTIDE SEQUENCE [LARGE SCALE GENOMIC DNA]</scope>
    <source>
        <strain evidence="3 4">MCA 2952</strain>
    </source>
</reference>
<dbReference type="Pfam" id="PF00487">
    <property type="entry name" value="FA_desaturase"/>
    <property type="match status" value="1"/>
</dbReference>
<protein>
    <recommendedName>
        <fullName evidence="2">Fatty acid desaturase domain-containing protein</fullName>
    </recommendedName>
</protein>
<feature type="domain" description="Fatty acid desaturase" evidence="2">
    <location>
        <begin position="93"/>
        <end position="364"/>
    </location>
</feature>
<proteinExistence type="predicted"/>
<accession>A0A0W0G6J6</accession>
<keyword evidence="1" id="KW-0472">Membrane</keyword>
<evidence type="ECO:0000256" key="1">
    <source>
        <dbReference type="SAM" id="Phobius"/>
    </source>
</evidence>
<feature type="transmembrane region" description="Helical" evidence="1">
    <location>
        <begin position="89"/>
        <end position="111"/>
    </location>
</feature>
<dbReference type="AlphaFoldDB" id="A0A0W0G6J6"/>
<feature type="transmembrane region" description="Helical" evidence="1">
    <location>
        <begin position="245"/>
        <end position="263"/>
    </location>
</feature>
<dbReference type="CDD" id="cd03507">
    <property type="entry name" value="Delta12-FADS-like"/>
    <property type="match status" value="1"/>
</dbReference>
<organism evidence="3 4">
    <name type="scientific">Moniliophthora roreri</name>
    <name type="common">Frosty pod rot fungus</name>
    <name type="synonym">Monilia roreri</name>
    <dbReference type="NCBI Taxonomy" id="221103"/>
    <lineage>
        <taxon>Eukaryota</taxon>
        <taxon>Fungi</taxon>
        <taxon>Dikarya</taxon>
        <taxon>Basidiomycota</taxon>
        <taxon>Agaricomycotina</taxon>
        <taxon>Agaricomycetes</taxon>
        <taxon>Agaricomycetidae</taxon>
        <taxon>Agaricales</taxon>
        <taxon>Marasmiineae</taxon>
        <taxon>Marasmiaceae</taxon>
        <taxon>Moniliophthora</taxon>
    </lineage>
</organism>
<keyword evidence="1" id="KW-0812">Transmembrane</keyword>
<dbReference type="Proteomes" id="UP000054988">
    <property type="component" value="Unassembled WGS sequence"/>
</dbReference>
<comment type="caution">
    <text evidence="3">The sequence shown here is derived from an EMBL/GenBank/DDBJ whole genome shotgun (WGS) entry which is preliminary data.</text>
</comment>
<dbReference type="InterPro" id="IPR005804">
    <property type="entry name" value="FA_desaturase_dom"/>
</dbReference>
<name>A0A0W0G6J6_MONRR</name>
<dbReference type="InterPro" id="IPR012171">
    <property type="entry name" value="Fatty_acid_desaturase"/>
</dbReference>
<evidence type="ECO:0000313" key="3">
    <source>
        <dbReference type="EMBL" id="KTB44217.1"/>
    </source>
</evidence>
<dbReference type="EMBL" id="LATX01000971">
    <property type="protein sequence ID" value="KTB44217.1"/>
    <property type="molecule type" value="Genomic_DNA"/>
</dbReference>
<dbReference type="eggNOG" id="ENOG502SIS6">
    <property type="taxonomic scope" value="Eukaryota"/>
</dbReference>
<feature type="transmembrane region" description="Helical" evidence="1">
    <location>
        <begin position="195"/>
        <end position="214"/>
    </location>
</feature>
<feature type="transmembrane region" description="Helical" evidence="1">
    <location>
        <begin position="275"/>
        <end position="294"/>
    </location>
</feature>
<evidence type="ECO:0000313" key="4">
    <source>
        <dbReference type="Proteomes" id="UP000054988"/>
    </source>
</evidence>
<dbReference type="PANTHER" id="PTHR32100">
    <property type="entry name" value="OMEGA-6 FATTY ACID DESATURASE, CHLOROPLASTIC"/>
    <property type="match status" value="1"/>
</dbReference>
<dbReference type="GO" id="GO:0006629">
    <property type="term" value="P:lipid metabolic process"/>
    <property type="evidence" value="ECO:0007669"/>
    <property type="project" value="InterPro"/>
</dbReference>
<dbReference type="GO" id="GO:0016491">
    <property type="term" value="F:oxidoreductase activity"/>
    <property type="evidence" value="ECO:0007669"/>
    <property type="project" value="InterPro"/>
</dbReference>
<keyword evidence="1" id="KW-1133">Transmembrane helix</keyword>
<sequence length="415" mass="47832">MITLASVFADSPEYEQRKKTPFSPTKVSLTEIHAAIPKEFYKKNTLKGLFYALRDVFCAVVLYHLAWGIDPFATALATYGLPTNAVTTLRWSLWIGYWYCQGIVLAGWWCLAHEAGHGTVSPYNFVNHAVGFSLHSFLLTPYFAWRSTHHSHHKAAMSVERDENYVPRVRSDLGLPPKAVAKVSDYHELFEETPLYTLLRMLIMQLLGWHYYLVANAMGSPRYPPGTNHFSPSSPLFKERERNKIIASNIALVAMTAILYRWTQTVGSAAFVKLYFIPYLLVNHWIVMLTFLHHSDPTIPYYRKNEWSFLRGALATVDRPLLGWAGRFFFHNVSHDHIAHHLFSSIPWYNQPKVTERLKEILKGDYNYDSTNSFRALYRSFTECCFIEDEGDIVFYMNMNGQTARSLEVKEGSDE</sequence>